<evidence type="ECO:0000313" key="2">
    <source>
        <dbReference type="Proteomes" id="UP000009220"/>
    </source>
</evidence>
<accession>G0JS26</accession>
<dbReference type="Proteomes" id="UP000009220">
    <property type="component" value="Chromosome"/>
</dbReference>
<sequence>MDLVARLSPAKRRDLFSETAASMNMTPAIAEKDFWVCWTLSKLFAHPHLSRLLMFKGGTSLSKVFHLIERFSEDIDLILDWNEVVGADDPLAARSANKQAAVNKTIESNAAAYIGGDLLAMIQQVVGPICQCAIADDDDHTINVIYPAAFPDSYLRPEVRLEIGPLASWTPHDHYQIKPYAAEAFPLVFSQPDCALRTIRAERTFWEKATILHHEANRPVDNAQPARYSRHYYDLAMMAGSSTRAAALADLGLLDDVVAFKERFYRRGWAHYDLAKPGTFQLIPPAHVLSVVEQDYKQMRAMIFGRYPEFDEIMSTLRALEAEINGLQRR</sequence>
<dbReference type="EMBL" id="CP002985">
    <property type="protein sequence ID" value="AEM46534.1"/>
    <property type="molecule type" value="Genomic_DNA"/>
</dbReference>
<proteinExistence type="predicted"/>
<dbReference type="eggNOG" id="COG2253">
    <property type="taxonomic scope" value="Bacteria"/>
</dbReference>
<gene>
    <name evidence="1" type="ORF">Acife_0305</name>
</gene>
<reference evidence="1 2" key="1">
    <citation type="journal article" date="2011" name="J. Bacteriol.">
        <title>Draft genome of the psychrotolerant acidophile Acidithiobacillus ferrivorans SS3.</title>
        <authorList>
            <person name="Liljeqvist M."/>
            <person name="Valdes J."/>
            <person name="Holmes D.S."/>
            <person name="Dopson M."/>
        </authorList>
    </citation>
    <scope>NUCLEOTIDE SEQUENCE [LARGE SCALE GENOMIC DNA]</scope>
    <source>
        <strain evidence="1 2">SS3</strain>
    </source>
</reference>
<dbReference type="InterPro" id="IPR014942">
    <property type="entry name" value="AbiEii"/>
</dbReference>
<evidence type="ECO:0000313" key="1">
    <source>
        <dbReference type="EMBL" id="AEM46534.1"/>
    </source>
</evidence>
<evidence type="ECO:0008006" key="3">
    <source>
        <dbReference type="Google" id="ProtNLM"/>
    </source>
</evidence>
<dbReference type="Pfam" id="PF08843">
    <property type="entry name" value="AbiEii"/>
    <property type="match status" value="1"/>
</dbReference>
<name>G0JS26_9PROT</name>
<dbReference type="Gene3D" id="3.10.450.620">
    <property type="entry name" value="JHP933, nucleotidyltransferase-like core domain"/>
    <property type="match status" value="1"/>
</dbReference>
<dbReference type="HOGENOM" id="CLU_066201_0_0_6"/>
<dbReference type="STRING" id="743299.Acife_0305"/>
<dbReference type="AlphaFoldDB" id="G0JS26"/>
<dbReference type="RefSeq" id="WP_014027805.1">
    <property type="nucleotide sequence ID" value="NC_015942.1"/>
</dbReference>
<dbReference type="KEGG" id="afi:Acife_0305"/>
<organism evidence="1 2">
    <name type="scientific">Acidithiobacillus ferrivorans SS3</name>
    <dbReference type="NCBI Taxonomy" id="743299"/>
    <lineage>
        <taxon>Bacteria</taxon>
        <taxon>Pseudomonadati</taxon>
        <taxon>Pseudomonadota</taxon>
        <taxon>Acidithiobacillia</taxon>
        <taxon>Acidithiobacillales</taxon>
        <taxon>Acidithiobacillaceae</taxon>
        <taxon>Acidithiobacillus</taxon>
    </lineage>
</organism>
<protein>
    <recommendedName>
        <fullName evidence="3">Nucleotidyl transferase AbiEii/AbiGii toxin family protein</fullName>
    </recommendedName>
</protein>